<gene>
    <name evidence="3" type="ORF">K7432_013643</name>
</gene>
<evidence type="ECO:0000256" key="2">
    <source>
        <dbReference type="SAM" id="Phobius"/>
    </source>
</evidence>
<reference evidence="3 4" key="1">
    <citation type="submission" date="2023-04" db="EMBL/GenBank/DDBJ databases">
        <title>Genome of Basidiobolus ranarum AG-B5.</title>
        <authorList>
            <person name="Stajich J.E."/>
            <person name="Carter-House D."/>
            <person name="Gryganskyi A."/>
        </authorList>
    </citation>
    <scope>NUCLEOTIDE SEQUENCE [LARGE SCALE GENOMIC DNA]</scope>
    <source>
        <strain evidence="3 4">AG-B5</strain>
    </source>
</reference>
<comment type="caution">
    <text evidence="3">The sequence shown here is derived from an EMBL/GenBank/DDBJ whole genome shotgun (WGS) entry which is preliminary data.</text>
</comment>
<dbReference type="Proteomes" id="UP001479436">
    <property type="component" value="Unassembled WGS sequence"/>
</dbReference>
<protein>
    <recommendedName>
        <fullName evidence="5">SAM domain-containing protein</fullName>
    </recommendedName>
</protein>
<keyword evidence="2" id="KW-0812">Transmembrane</keyword>
<organism evidence="3 4">
    <name type="scientific">Basidiobolus ranarum</name>
    <dbReference type="NCBI Taxonomy" id="34480"/>
    <lineage>
        <taxon>Eukaryota</taxon>
        <taxon>Fungi</taxon>
        <taxon>Fungi incertae sedis</taxon>
        <taxon>Zoopagomycota</taxon>
        <taxon>Entomophthoromycotina</taxon>
        <taxon>Basidiobolomycetes</taxon>
        <taxon>Basidiobolales</taxon>
        <taxon>Basidiobolaceae</taxon>
        <taxon>Basidiobolus</taxon>
    </lineage>
</organism>
<name>A0ABR2VQP9_9FUNG</name>
<dbReference type="InterPro" id="IPR013761">
    <property type="entry name" value="SAM/pointed_sf"/>
</dbReference>
<dbReference type="SUPFAM" id="SSF47769">
    <property type="entry name" value="SAM/Pointed domain"/>
    <property type="match status" value="1"/>
</dbReference>
<keyword evidence="2" id="KW-0472">Membrane</keyword>
<feature type="compositionally biased region" description="Polar residues" evidence="1">
    <location>
        <begin position="1"/>
        <end position="18"/>
    </location>
</feature>
<proteinExistence type="predicted"/>
<evidence type="ECO:0000256" key="1">
    <source>
        <dbReference type="SAM" id="MobiDB-lite"/>
    </source>
</evidence>
<feature type="region of interest" description="Disordered" evidence="1">
    <location>
        <begin position="1"/>
        <end position="30"/>
    </location>
</feature>
<accession>A0ABR2VQP9</accession>
<evidence type="ECO:0000313" key="4">
    <source>
        <dbReference type="Proteomes" id="UP001479436"/>
    </source>
</evidence>
<keyword evidence="4" id="KW-1185">Reference proteome</keyword>
<dbReference type="Gene3D" id="1.10.150.50">
    <property type="entry name" value="Transcription Factor, Ets-1"/>
    <property type="match status" value="1"/>
</dbReference>
<evidence type="ECO:0008006" key="5">
    <source>
        <dbReference type="Google" id="ProtNLM"/>
    </source>
</evidence>
<dbReference type="EMBL" id="JASJQH010008258">
    <property type="protein sequence ID" value="KAK9693993.1"/>
    <property type="molecule type" value="Genomic_DNA"/>
</dbReference>
<sequence>MNTKRSPSRLSSSNQTFVSSPTSPTPPTNEQFQQKYITKWSPTDVSSFILGINDIPVEKGKELSDFILKKDIDGKKLLRTKPEDLRKAGINIKWCRIAMEALEAEKKKRVLAKAARSQSRAGAHSPIGSASLCSEDDTRSIFSECDNEVGLMSYEPVEAIHTLDVPNSTSNPSQLTPVLPDPLLTPYAHLPDHFSEIIEKAIQEKLEWQRTEFNQLINERLIEQKTSLETILHTSTHKEHDALHEKLHQSFEEHQHCMKTTMQQQMSDYEQILREQTEDTLESQKFVLERIIACKVEELKGLVSKESKHNGMDKWEEVVTTIENWKLEIQELKKGLLEGKENSNGPVIWSRYLGFFLSGLATGSILGMLFFKYSR</sequence>
<keyword evidence="2" id="KW-1133">Transmembrane helix</keyword>
<feature type="transmembrane region" description="Helical" evidence="2">
    <location>
        <begin position="352"/>
        <end position="371"/>
    </location>
</feature>
<evidence type="ECO:0000313" key="3">
    <source>
        <dbReference type="EMBL" id="KAK9693993.1"/>
    </source>
</evidence>